<evidence type="ECO:0000313" key="2">
    <source>
        <dbReference type="EMBL" id="KAK2033934.1"/>
    </source>
</evidence>
<comment type="caution">
    <text evidence="2">The sequence shown here is derived from an EMBL/GenBank/DDBJ whole genome shotgun (WGS) entry which is preliminary data.</text>
</comment>
<dbReference type="EMBL" id="MU842818">
    <property type="protein sequence ID" value="KAK2033934.1"/>
    <property type="molecule type" value="Genomic_DNA"/>
</dbReference>
<sequence>MNCSRGRGRCVANAGSGCVRTSSSRDHKEEVIAVLDGWALFSQDPKAESVRQRSKTGKSVDARKVGARARLARICPAALLPKDEPRQSSRHRARRIKRVKVRDGPSLQSLDATRNPRSSQRESKNDDNRPTSRGGFEQRSGMAKGCKVRLW</sequence>
<protein>
    <submittedName>
        <fullName evidence="2">Uncharacterized protein</fullName>
    </submittedName>
</protein>
<feature type="region of interest" description="Disordered" evidence="1">
    <location>
        <begin position="78"/>
        <end position="151"/>
    </location>
</feature>
<evidence type="ECO:0000256" key="1">
    <source>
        <dbReference type="SAM" id="MobiDB-lite"/>
    </source>
</evidence>
<feature type="compositionally biased region" description="Basic and acidic residues" evidence="1">
    <location>
        <begin position="119"/>
        <end position="130"/>
    </location>
</feature>
<gene>
    <name evidence="2" type="ORF">LX32DRAFT_27041</name>
</gene>
<dbReference type="AlphaFoldDB" id="A0AAD9HU69"/>
<feature type="region of interest" description="Disordered" evidence="1">
    <location>
        <begin position="44"/>
        <end position="66"/>
    </location>
</feature>
<accession>A0AAD9HU69</accession>
<dbReference type="Proteomes" id="UP001232148">
    <property type="component" value="Unassembled WGS sequence"/>
</dbReference>
<keyword evidence="3" id="KW-1185">Reference proteome</keyword>
<proteinExistence type="predicted"/>
<feature type="compositionally biased region" description="Polar residues" evidence="1">
    <location>
        <begin position="106"/>
        <end position="118"/>
    </location>
</feature>
<name>A0AAD9HU69_9PEZI</name>
<feature type="compositionally biased region" description="Basic residues" evidence="1">
    <location>
        <begin position="88"/>
        <end position="100"/>
    </location>
</feature>
<reference evidence="2" key="1">
    <citation type="submission" date="2021-06" db="EMBL/GenBank/DDBJ databases">
        <title>Comparative genomics, transcriptomics and evolutionary studies reveal genomic signatures of adaptation to plant cell wall in hemibiotrophic fungi.</title>
        <authorList>
            <consortium name="DOE Joint Genome Institute"/>
            <person name="Baroncelli R."/>
            <person name="Diaz J.F."/>
            <person name="Benocci T."/>
            <person name="Peng M."/>
            <person name="Battaglia E."/>
            <person name="Haridas S."/>
            <person name="Andreopoulos W."/>
            <person name="Labutti K."/>
            <person name="Pangilinan J."/>
            <person name="Floch G.L."/>
            <person name="Makela M.R."/>
            <person name="Henrissat B."/>
            <person name="Grigoriev I.V."/>
            <person name="Crouch J.A."/>
            <person name="De Vries R.P."/>
            <person name="Sukno S.A."/>
            <person name="Thon M.R."/>
        </authorList>
    </citation>
    <scope>NUCLEOTIDE SEQUENCE</scope>
    <source>
        <strain evidence="2">MAFF235873</strain>
    </source>
</reference>
<organism evidence="2 3">
    <name type="scientific">Colletotrichum zoysiae</name>
    <dbReference type="NCBI Taxonomy" id="1216348"/>
    <lineage>
        <taxon>Eukaryota</taxon>
        <taxon>Fungi</taxon>
        <taxon>Dikarya</taxon>
        <taxon>Ascomycota</taxon>
        <taxon>Pezizomycotina</taxon>
        <taxon>Sordariomycetes</taxon>
        <taxon>Hypocreomycetidae</taxon>
        <taxon>Glomerellales</taxon>
        <taxon>Glomerellaceae</taxon>
        <taxon>Colletotrichum</taxon>
        <taxon>Colletotrichum graminicola species complex</taxon>
    </lineage>
</organism>
<evidence type="ECO:0000313" key="3">
    <source>
        <dbReference type="Proteomes" id="UP001232148"/>
    </source>
</evidence>